<dbReference type="Proteomes" id="UP001596237">
    <property type="component" value="Unassembled WGS sequence"/>
</dbReference>
<keyword evidence="5" id="KW-1185">Reference proteome</keyword>
<reference evidence="5" key="1">
    <citation type="journal article" date="2019" name="Int. J. Syst. Evol. Microbiol.">
        <title>The Global Catalogue of Microorganisms (GCM) 10K type strain sequencing project: providing services to taxonomists for standard genome sequencing and annotation.</title>
        <authorList>
            <consortium name="The Broad Institute Genomics Platform"/>
            <consortium name="The Broad Institute Genome Sequencing Center for Infectious Disease"/>
            <person name="Wu L."/>
            <person name="Ma J."/>
        </authorList>
    </citation>
    <scope>NUCLEOTIDE SEQUENCE [LARGE SCALE GENOMIC DNA]</scope>
    <source>
        <strain evidence="5">CCUG 36916</strain>
    </source>
</reference>
<keyword evidence="2" id="KW-0812">Transmembrane</keyword>
<dbReference type="InterPro" id="IPR012495">
    <property type="entry name" value="TadE-like_dom"/>
</dbReference>
<gene>
    <name evidence="4" type="ORF">ACFQDP_09510</name>
</gene>
<organism evidence="4 5">
    <name type="scientific">Methylorubrum zatmanii</name>
    <dbReference type="NCBI Taxonomy" id="29429"/>
    <lineage>
        <taxon>Bacteria</taxon>
        <taxon>Pseudomonadati</taxon>
        <taxon>Pseudomonadota</taxon>
        <taxon>Alphaproteobacteria</taxon>
        <taxon>Hyphomicrobiales</taxon>
        <taxon>Methylobacteriaceae</taxon>
        <taxon>Methylorubrum</taxon>
    </lineage>
</organism>
<feature type="transmembrane region" description="Helical" evidence="2">
    <location>
        <begin position="30"/>
        <end position="49"/>
    </location>
</feature>
<feature type="domain" description="TadE-like" evidence="3">
    <location>
        <begin position="24"/>
        <end position="65"/>
    </location>
</feature>
<evidence type="ECO:0000259" key="3">
    <source>
        <dbReference type="Pfam" id="PF07811"/>
    </source>
</evidence>
<accession>A0ABW1WR13</accession>
<feature type="compositionally biased region" description="Pro residues" evidence="1">
    <location>
        <begin position="1"/>
        <end position="15"/>
    </location>
</feature>
<evidence type="ECO:0000256" key="1">
    <source>
        <dbReference type="SAM" id="MobiDB-lite"/>
    </source>
</evidence>
<evidence type="ECO:0000313" key="4">
    <source>
        <dbReference type="EMBL" id="MFC6389570.1"/>
    </source>
</evidence>
<dbReference type="RefSeq" id="WP_378739716.1">
    <property type="nucleotide sequence ID" value="NZ_JBHSTT010000032.1"/>
</dbReference>
<evidence type="ECO:0000313" key="5">
    <source>
        <dbReference type="Proteomes" id="UP001596237"/>
    </source>
</evidence>
<keyword evidence="2" id="KW-1133">Transmembrane helix</keyword>
<name>A0ABW1WR13_9HYPH</name>
<protein>
    <submittedName>
        <fullName evidence="4">TadE/TadG family type IV pilus assembly protein</fullName>
    </submittedName>
</protein>
<comment type="caution">
    <text evidence="4">The sequence shown here is derived from an EMBL/GenBank/DDBJ whole genome shotgun (WGS) entry which is preliminary data.</text>
</comment>
<keyword evidence="2" id="KW-0472">Membrane</keyword>
<feature type="region of interest" description="Disordered" evidence="1">
    <location>
        <begin position="1"/>
        <end position="21"/>
    </location>
</feature>
<dbReference type="EMBL" id="JBHSTT010000032">
    <property type="protein sequence ID" value="MFC6389570.1"/>
    <property type="molecule type" value="Genomic_DNA"/>
</dbReference>
<evidence type="ECO:0000256" key="2">
    <source>
        <dbReference type="SAM" id="Phobius"/>
    </source>
</evidence>
<proteinExistence type="predicted"/>
<dbReference type="Pfam" id="PF07811">
    <property type="entry name" value="TadE"/>
    <property type="match status" value="1"/>
</dbReference>
<sequence>MPPRPLGSPGPPGPPGRFARSQSGAATVEFALLATMLIGVGAALLDIAYASYVRMRLSNAVTAAALHAQVNGRSVTADTVAGFLDEVRSVALDAAAPFRSATVTVLYNGRPDNGAFSLFYCRPDASSPWTGVETAASCGGGVTAGKFMTISIVVSRPTLFVRPALFGAIAQTSDFAVVRVQ</sequence>